<comment type="similarity">
    <text evidence="1">Belongs to the AB hydrolase superfamily. AB hydrolase 2 family.</text>
</comment>
<dbReference type="InterPro" id="IPR050565">
    <property type="entry name" value="LYPA1-2/EST-like"/>
</dbReference>
<dbReference type="STRING" id="428992.SAMN05216272_10472"/>
<dbReference type="Gene3D" id="3.40.50.1820">
    <property type="entry name" value="alpha/beta hydrolase"/>
    <property type="match status" value="1"/>
</dbReference>
<name>A0A1G8G8K7_9PSED</name>
<organism evidence="4 5">
    <name type="scientific">Pseudomonas panipatensis</name>
    <dbReference type="NCBI Taxonomy" id="428992"/>
    <lineage>
        <taxon>Bacteria</taxon>
        <taxon>Pseudomonadati</taxon>
        <taxon>Pseudomonadota</taxon>
        <taxon>Gammaproteobacteria</taxon>
        <taxon>Pseudomonadales</taxon>
        <taxon>Pseudomonadaceae</taxon>
        <taxon>Pseudomonas</taxon>
    </lineage>
</organism>
<dbReference type="InterPro" id="IPR003140">
    <property type="entry name" value="PLipase/COase/thioEstase"/>
</dbReference>
<keyword evidence="5" id="KW-1185">Reference proteome</keyword>
<reference evidence="5" key="1">
    <citation type="submission" date="2016-10" db="EMBL/GenBank/DDBJ databases">
        <authorList>
            <person name="Varghese N."/>
            <person name="Submissions S."/>
        </authorList>
    </citation>
    <scope>NUCLEOTIDE SEQUENCE [LARGE SCALE GENOMIC DNA]</scope>
    <source>
        <strain evidence="5">CCM 7469</strain>
    </source>
</reference>
<evidence type="ECO:0000256" key="2">
    <source>
        <dbReference type="ARBA" id="ARBA00022801"/>
    </source>
</evidence>
<feature type="domain" description="Phospholipase/carboxylesterase/thioesterase" evidence="3">
    <location>
        <begin position="23"/>
        <end position="220"/>
    </location>
</feature>
<dbReference type="PANTHER" id="PTHR10655">
    <property type="entry name" value="LYSOPHOSPHOLIPASE-RELATED"/>
    <property type="match status" value="1"/>
</dbReference>
<dbReference type="PANTHER" id="PTHR10655:SF17">
    <property type="entry name" value="LYSOPHOSPHOLIPASE-LIKE PROTEIN 1"/>
    <property type="match status" value="1"/>
</dbReference>
<evidence type="ECO:0000256" key="1">
    <source>
        <dbReference type="ARBA" id="ARBA00006499"/>
    </source>
</evidence>
<protein>
    <submittedName>
        <fullName evidence="4">Phospholipase/carboxylesterase</fullName>
    </submittedName>
</protein>
<dbReference type="GO" id="GO:0016787">
    <property type="term" value="F:hydrolase activity"/>
    <property type="evidence" value="ECO:0007669"/>
    <property type="project" value="UniProtKB-KW"/>
</dbReference>
<proteinExistence type="inferred from homology"/>
<accession>A0A1G8G8K7</accession>
<dbReference type="EMBL" id="FNDS01000004">
    <property type="protein sequence ID" value="SDH90611.1"/>
    <property type="molecule type" value="Genomic_DNA"/>
</dbReference>
<dbReference type="Pfam" id="PF02230">
    <property type="entry name" value="Abhydrolase_2"/>
    <property type="match status" value="1"/>
</dbReference>
<dbReference type="OrthoDB" id="9801763at2"/>
<evidence type="ECO:0000313" key="5">
    <source>
        <dbReference type="Proteomes" id="UP000199636"/>
    </source>
</evidence>
<sequence>MSHPVSFSSLQVDADSALQFRQRVQAQGVAPRARLLLLHGVGGNESNLAGLAQYLPADLDVLLLRGPLQIAAQGFAWFQVNFSANGPVINAEQAEASRQQLLTFIQARPALPTVIAGFSQGGILSASVGLSAPGSVAGFGLLSGRILPELEPHIATAEALRTLSAFVAHGRHDDKLPLFWAERADAWLTRLGVEHQTRLYDMGHELVAEEVSDFVQWLDATLQRH</sequence>
<dbReference type="AlphaFoldDB" id="A0A1G8G8K7"/>
<gene>
    <name evidence="4" type="ORF">SAMN05216272_10472</name>
</gene>
<dbReference type="SUPFAM" id="SSF53474">
    <property type="entry name" value="alpha/beta-Hydrolases"/>
    <property type="match status" value="1"/>
</dbReference>
<dbReference type="InterPro" id="IPR029058">
    <property type="entry name" value="AB_hydrolase_fold"/>
</dbReference>
<keyword evidence="2" id="KW-0378">Hydrolase</keyword>
<evidence type="ECO:0000313" key="4">
    <source>
        <dbReference type="EMBL" id="SDH90611.1"/>
    </source>
</evidence>
<dbReference type="RefSeq" id="WP_090262508.1">
    <property type="nucleotide sequence ID" value="NZ_FNDS01000004.1"/>
</dbReference>
<evidence type="ECO:0000259" key="3">
    <source>
        <dbReference type="Pfam" id="PF02230"/>
    </source>
</evidence>
<dbReference type="Proteomes" id="UP000199636">
    <property type="component" value="Unassembled WGS sequence"/>
</dbReference>